<comment type="caution">
    <text evidence="2">The sequence shown here is derived from an EMBL/GenBank/DDBJ whole genome shotgun (WGS) entry which is preliminary data.</text>
</comment>
<keyword evidence="1" id="KW-0812">Transmembrane</keyword>
<keyword evidence="1" id="KW-0472">Membrane</keyword>
<dbReference type="Proteomes" id="UP000799772">
    <property type="component" value="Unassembled WGS sequence"/>
</dbReference>
<sequence>MINTSKADDNDLDFVPTFLDTPRRVDSHPESYLAAESWISLTCKIGHLSTVFRASLMLCVAATISQSGWIWFAQRTRPLRDLYWYDAASRGSLGSIRLLWNLRFIRPACIGALITITTLALDPFFQQTIKYQGRPAVDPDQRAEAVAAYGYNGSIGLEDVFGDSYLLMPYNLKAAMFSGLYSSNQMTFPSPPFSCPLGNCTWDPFATLSLDSSCLDITSSVSLNCSNSFLGGSGITCNFASSNDDLLATMLNGTTTRVMMEMETYLPRNSLPALIPYLIPYRDITGALATVQWVKVKDFLLANTPVGALVMPNTTYEAGRCLVYLSVKQVEAKVDNGVYSERVLQEYNHIPNVTAPPMYTLNGTDFYFRDPWTWDRDLIFQPKFAPKRNFTVTWSDFDVLASSIMQLVQLNEEGGVATVSTGDSAGVGGPPVLVMLLQADNVTTAMQNMAHYMTTALRANDTQLLQNKMHNASLIAPNQSVEGRVWVQKQFVIVIWAWLTLPAVTFLTAILFFCITITRTRIHMVGVWKSSPLTLFFHTGFNNGSSISDEVPSEALHTSDGMYTAAGAISMRAVRASSVKFEVAREESRKLSRDELEIWR</sequence>
<name>A0A9P4I7I7_9PEZI</name>
<reference evidence="2" key="1">
    <citation type="journal article" date="2020" name="Stud. Mycol.">
        <title>101 Dothideomycetes genomes: a test case for predicting lifestyles and emergence of pathogens.</title>
        <authorList>
            <person name="Haridas S."/>
            <person name="Albert R."/>
            <person name="Binder M."/>
            <person name="Bloem J."/>
            <person name="Labutti K."/>
            <person name="Salamov A."/>
            <person name="Andreopoulos B."/>
            <person name="Baker S."/>
            <person name="Barry K."/>
            <person name="Bills G."/>
            <person name="Bluhm B."/>
            <person name="Cannon C."/>
            <person name="Castanera R."/>
            <person name="Culley D."/>
            <person name="Daum C."/>
            <person name="Ezra D."/>
            <person name="Gonzalez J."/>
            <person name="Henrissat B."/>
            <person name="Kuo A."/>
            <person name="Liang C."/>
            <person name="Lipzen A."/>
            <person name="Lutzoni F."/>
            <person name="Magnuson J."/>
            <person name="Mondo S."/>
            <person name="Nolan M."/>
            <person name="Ohm R."/>
            <person name="Pangilinan J."/>
            <person name="Park H.-J."/>
            <person name="Ramirez L."/>
            <person name="Alfaro M."/>
            <person name="Sun H."/>
            <person name="Tritt A."/>
            <person name="Yoshinaga Y."/>
            <person name="Zwiers L.-H."/>
            <person name="Turgeon B."/>
            <person name="Goodwin S."/>
            <person name="Spatafora J."/>
            <person name="Crous P."/>
            <person name="Grigoriev I."/>
        </authorList>
    </citation>
    <scope>NUCLEOTIDE SEQUENCE</scope>
    <source>
        <strain evidence="2">CBS 133067</strain>
    </source>
</reference>
<feature type="transmembrane region" description="Helical" evidence="1">
    <location>
        <begin position="491"/>
        <end position="515"/>
    </location>
</feature>
<keyword evidence="1" id="KW-1133">Transmembrane helix</keyword>
<protein>
    <submittedName>
        <fullName evidence="2">Uncharacterized protein</fullName>
    </submittedName>
</protein>
<dbReference type="Pfam" id="PF11374">
    <property type="entry name" value="DUF3176"/>
    <property type="match status" value="1"/>
</dbReference>
<evidence type="ECO:0000256" key="1">
    <source>
        <dbReference type="SAM" id="Phobius"/>
    </source>
</evidence>
<keyword evidence="3" id="KW-1185">Reference proteome</keyword>
<dbReference type="OrthoDB" id="5376804at2759"/>
<organism evidence="2 3">
    <name type="scientific">Rhizodiscina lignyota</name>
    <dbReference type="NCBI Taxonomy" id="1504668"/>
    <lineage>
        <taxon>Eukaryota</taxon>
        <taxon>Fungi</taxon>
        <taxon>Dikarya</taxon>
        <taxon>Ascomycota</taxon>
        <taxon>Pezizomycotina</taxon>
        <taxon>Dothideomycetes</taxon>
        <taxon>Pleosporomycetidae</taxon>
        <taxon>Aulographales</taxon>
        <taxon>Rhizodiscinaceae</taxon>
        <taxon>Rhizodiscina</taxon>
    </lineage>
</organism>
<dbReference type="PANTHER" id="PTHR35394">
    <property type="entry name" value="DUF3176 DOMAIN-CONTAINING PROTEIN"/>
    <property type="match status" value="1"/>
</dbReference>
<proteinExistence type="predicted"/>
<feature type="transmembrane region" description="Helical" evidence="1">
    <location>
        <begin position="51"/>
        <end position="72"/>
    </location>
</feature>
<dbReference type="AlphaFoldDB" id="A0A9P4I7I7"/>
<dbReference type="InterPro" id="IPR021514">
    <property type="entry name" value="DUF3176"/>
</dbReference>
<accession>A0A9P4I7I7</accession>
<dbReference type="EMBL" id="ML978134">
    <property type="protein sequence ID" value="KAF2094343.1"/>
    <property type="molecule type" value="Genomic_DNA"/>
</dbReference>
<evidence type="ECO:0000313" key="2">
    <source>
        <dbReference type="EMBL" id="KAF2094343.1"/>
    </source>
</evidence>
<gene>
    <name evidence="2" type="ORF">NA57DRAFT_60390</name>
</gene>
<evidence type="ECO:0000313" key="3">
    <source>
        <dbReference type="Proteomes" id="UP000799772"/>
    </source>
</evidence>
<dbReference type="PANTHER" id="PTHR35394:SF5">
    <property type="entry name" value="DUF3176 DOMAIN-CONTAINING PROTEIN"/>
    <property type="match status" value="1"/>
</dbReference>